<feature type="compositionally biased region" description="Basic and acidic residues" evidence="1">
    <location>
        <begin position="413"/>
        <end position="430"/>
    </location>
</feature>
<sequence length="707" mass="78006">MSGTEAPATPRRSARHMSGPSPGSLSTRSGPTRNAQPRGEVRSLASKSEDSFISDGESEYGTEDSIDVDVAGQDGEDAYHGNGGDDDDEDDEDDGNEGEEDDATVTEAREIQYETMISLLPDLKRATDELKQLIDNRDDGHEVSAAILKAKCGAKRGALRAVIESLNYPALQSPFFDFSFLEGSDESQGPEYFSIIRASLAANLVSALDGIQQIFNDDPVDVLSTFKDLDVAFPQLLAESLEHSHLSSLALDIRSQVFILTLAAQPGEPNIDAAIALVFCASEDNHSSHDTSPNDIVGPFKSLLKTGESGEEIKEGALDKLIASRIQELAAVFFEDEEHQGILRLQEKYPLKPLLQDVYKWCLEQYQLVEEAEGQDIASADEQVDPEEYILQDAQESSPSMLDTPIKIPIVRRSPDVQKKEPRVRPKREPSLAPSDCSVETAMLLQKDLGTSLPTTGKRRRGQGVDGGHDDHDGDHDGDQCSESDEFETDARLDHNPDAVRASIKASNPLPPSKRQALPSQQPVSSSMPSSSIPHRATLPHGETSIPASDRPNLENVRARRERTLHRARAQDLGPNPTSHRRLATASPPPSLPRFPATIRQRNPWSDDDSTLLVQLIAEEHAKWSTIERKHGHRFERPRNQQAYRDRARNMKVDFLLADAVLPPGFDLVVLGKKEEIKVEFGGRNPHRKVDDCDENGRPINTRLRQL</sequence>
<name>A0A9P7SS27_9HYPO</name>
<dbReference type="OrthoDB" id="5398572at2759"/>
<feature type="region of interest" description="Disordered" evidence="1">
    <location>
        <begin position="503"/>
        <end position="603"/>
    </location>
</feature>
<evidence type="ECO:0000256" key="1">
    <source>
        <dbReference type="SAM" id="MobiDB-lite"/>
    </source>
</evidence>
<feature type="compositionally biased region" description="Acidic residues" evidence="1">
    <location>
        <begin position="56"/>
        <end position="67"/>
    </location>
</feature>
<dbReference type="Gene3D" id="1.10.10.60">
    <property type="entry name" value="Homeodomain-like"/>
    <property type="match status" value="1"/>
</dbReference>
<proteinExistence type="predicted"/>
<feature type="region of interest" description="Disordered" evidence="1">
    <location>
        <begin position="395"/>
        <end position="488"/>
    </location>
</feature>
<organism evidence="2 3">
    <name type="scientific">Claviceps arundinis</name>
    <dbReference type="NCBI Taxonomy" id="1623583"/>
    <lineage>
        <taxon>Eukaryota</taxon>
        <taxon>Fungi</taxon>
        <taxon>Dikarya</taxon>
        <taxon>Ascomycota</taxon>
        <taxon>Pezizomycotina</taxon>
        <taxon>Sordariomycetes</taxon>
        <taxon>Hypocreomycetidae</taxon>
        <taxon>Hypocreales</taxon>
        <taxon>Clavicipitaceae</taxon>
        <taxon>Claviceps</taxon>
    </lineage>
</organism>
<gene>
    <name evidence="2" type="ORF">E4U56_002422</name>
</gene>
<feature type="compositionally biased region" description="Acidic residues" evidence="1">
    <location>
        <begin position="84"/>
        <end position="104"/>
    </location>
</feature>
<feature type="compositionally biased region" description="Basic and acidic residues" evidence="1">
    <location>
        <begin position="467"/>
        <end position="479"/>
    </location>
</feature>
<evidence type="ECO:0008006" key="4">
    <source>
        <dbReference type="Google" id="ProtNLM"/>
    </source>
</evidence>
<dbReference type="AlphaFoldDB" id="A0A9P7SS27"/>
<accession>A0A9P7SS27</accession>
<feature type="compositionally biased region" description="Low complexity" evidence="1">
    <location>
        <begin position="519"/>
        <end position="534"/>
    </location>
</feature>
<dbReference type="Proteomes" id="UP000784919">
    <property type="component" value="Unassembled WGS sequence"/>
</dbReference>
<comment type="caution">
    <text evidence="2">The sequence shown here is derived from an EMBL/GenBank/DDBJ whole genome shotgun (WGS) entry which is preliminary data.</text>
</comment>
<evidence type="ECO:0000313" key="2">
    <source>
        <dbReference type="EMBL" id="KAG5976080.1"/>
    </source>
</evidence>
<reference evidence="2" key="1">
    <citation type="journal article" date="2020" name="bioRxiv">
        <title>Whole genome comparisons of ergot fungi reveals the divergence and evolution of species within the genus Claviceps are the result of varying mechanisms driving genome evolution and host range expansion.</title>
        <authorList>
            <person name="Wyka S.A."/>
            <person name="Mondo S.J."/>
            <person name="Liu M."/>
            <person name="Dettman J."/>
            <person name="Nalam V."/>
            <person name="Broders K.D."/>
        </authorList>
    </citation>
    <scope>NUCLEOTIDE SEQUENCE</scope>
    <source>
        <strain evidence="2">CCC 1102</strain>
    </source>
</reference>
<feature type="compositionally biased region" description="Polar residues" evidence="1">
    <location>
        <begin position="21"/>
        <end position="35"/>
    </location>
</feature>
<protein>
    <recommendedName>
        <fullName evidence="4">Myb-like domain-containing protein</fullName>
    </recommendedName>
</protein>
<dbReference type="EMBL" id="SRPS01000018">
    <property type="protein sequence ID" value="KAG5976080.1"/>
    <property type="molecule type" value="Genomic_DNA"/>
</dbReference>
<evidence type="ECO:0000313" key="3">
    <source>
        <dbReference type="Proteomes" id="UP000784919"/>
    </source>
</evidence>
<feature type="region of interest" description="Disordered" evidence="1">
    <location>
        <begin position="1"/>
        <end position="107"/>
    </location>
</feature>